<evidence type="ECO:0000313" key="2">
    <source>
        <dbReference type="Proteomes" id="UP000682782"/>
    </source>
</evidence>
<reference evidence="1" key="1">
    <citation type="submission" date="2021-01" db="EMBL/GenBank/DDBJ databases">
        <title>Complete genome sequence of Clostridiales bacterium R-7.</title>
        <authorList>
            <person name="Mahoney-Kurpe S.C."/>
            <person name="Palevich N."/>
            <person name="Koike S."/>
            <person name="Moon C.D."/>
            <person name="Attwood G.T."/>
        </authorList>
    </citation>
    <scope>NUCLEOTIDE SEQUENCE</scope>
    <source>
        <strain evidence="1">R-7</strain>
    </source>
</reference>
<organism evidence="1 2">
    <name type="scientific">Aristaeella hokkaidonensis</name>
    <dbReference type="NCBI Taxonomy" id="3046382"/>
    <lineage>
        <taxon>Bacteria</taxon>
        <taxon>Bacillati</taxon>
        <taxon>Bacillota</taxon>
        <taxon>Clostridia</taxon>
        <taxon>Eubacteriales</taxon>
        <taxon>Aristaeellaceae</taxon>
        <taxon>Aristaeella</taxon>
    </lineage>
</organism>
<keyword evidence="2" id="KW-1185">Reference proteome</keyword>
<proteinExistence type="predicted"/>
<sequence length="386" mass="45433">MNDAIMESYDELEIIRCCIWRTNTGVVSYNTYKELRMHTIALLAAPILSRLEMPDDLRNIWKKYILQQMNYNIKYRYEQNQLPITVPYVILKGTSAAKYYPFPELRVMGDIDIMTRREDYETACCMLIKKGYMEIGSNTDEKNKRHREFYKNGIHVEVHQFFAAMNDLDTSNYLDNLIVSNIIADTHILPDLINGLVLLEHIRQHLRTGLGLRQIIDWIFFVDKCLDDTSKWSLFQKKANCIGLDKLAIIVTRMAEMYLGLSEHEWCKMADEELCNQLMNHIKKSGNFGNKQAENTSVGENVILATFSPKEAFRLFQKRGLINWKVGMGKKHLQSFAWVYQMLRYFYKGIRRKKPVRRLLNEYQIAKTKYNMFNKLGVNRDKKGKQ</sequence>
<gene>
    <name evidence="1" type="ORF">JYE49_05800</name>
</gene>
<accession>A0AC61MYM8</accession>
<evidence type="ECO:0000313" key="1">
    <source>
        <dbReference type="EMBL" id="QUC68207.1"/>
    </source>
</evidence>
<name>A0AC61MYM8_9FIRM</name>
<dbReference type="Proteomes" id="UP000682782">
    <property type="component" value="Chromosome"/>
</dbReference>
<dbReference type="EMBL" id="CP068393">
    <property type="protein sequence ID" value="QUC68207.1"/>
    <property type="molecule type" value="Genomic_DNA"/>
</dbReference>
<protein>
    <submittedName>
        <fullName evidence="1">Nucleotidyltransferase family protein</fullName>
    </submittedName>
</protein>